<keyword evidence="2" id="KW-1185">Reference proteome</keyword>
<dbReference type="RefSeq" id="WP_257720574.1">
    <property type="nucleotide sequence ID" value="NZ_CP011129.1"/>
</dbReference>
<name>A0A0S2FC50_LYSAN</name>
<dbReference type="KEGG" id="laq:GLA29479_174"/>
<organism evidence="1 2">
    <name type="scientific">Lysobacter antibioticus</name>
    <dbReference type="NCBI Taxonomy" id="84531"/>
    <lineage>
        <taxon>Bacteria</taxon>
        <taxon>Pseudomonadati</taxon>
        <taxon>Pseudomonadota</taxon>
        <taxon>Gammaproteobacteria</taxon>
        <taxon>Lysobacterales</taxon>
        <taxon>Lysobacteraceae</taxon>
        <taxon>Lysobacter</taxon>
    </lineage>
</organism>
<dbReference type="KEGG" id="lab:LA76x_3016"/>
<evidence type="ECO:0000313" key="1">
    <source>
        <dbReference type="EMBL" id="ALN81144.1"/>
    </source>
</evidence>
<evidence type="ECO:0000313" key="2">
    <source>
        <dbReference type="Proteomes" id="UP000060787"/>
    </source>
</evidence>
<dbReference type="AlphaFoldDB" id="A0A0S2FC50"/>
<protein>
    <submittedName>
        <fullName evidence="1">Uncharacterized protein</fullName>
    </submittedName>
</protein>
<accession>A0A0S2FC50</accession>
<dbReference type="STRING" id="84531.LA76x_3016"/>
<dbReference type="EMBL" id="CP011129">
    <property type="protein sequence ID" value="ALN81144.1"/>
    <property type="molecule type" value="Genomic_DNA"/>
</dbReference>
<reference evidence="1 2" key="1">
    <citation type="journal article" date="2015" name="BMC Genomics">
        <title>Comparative genomics and metabolic profiling of the genus Lysobacter.</title>
        <authorList>
            <person name="de Bruijn I."/>
            <person name="Cheng X."/>
            <person name="de Jager V."/>
            <person name="Exposito R.G."/>
            <person name="Watrous J."/>
            <person name="Patel N."/>
            <person name="Postma J."/>
            <person name="Dorrestein P.C."/>
            <person name="Kobayashi D."/>
            <person name="Raaijmakers J.M."/>
        </authorList>
    </citation>
    <scope>NUCLEOTIDE SEQUENCE [LARGE SCALE GENOMIC DNA]</scope>
    <source>
        <strain evidence="1 2">76</strain>
    </source>
</reference>
<dbReference type="Proteomes" id="UP000060787">
    <property type="component" value="Chromosome"/>
</dbReference>
<gene>
    <name evidence="1" type="ORF">LA76x_3016</name>
</gene>
<proteinExistence type="predicted"/>
<sequence>MDAPADEKGLPTQAASAAWDLSPRWQSFFGRLNLLFGAVAT</sequence>
<dbReference type="PATRIC" id="fig|84531.7.peg.176"/>